<dbReference type="EMBL" id="CP102845">
    <property type="protein sequence ID" value="UVF19003.1"/>
    <property type="molecule type" value="Genomic_DNA"/>
</dbReference>
<sequence>MQFELKAPGLKRRLNKDGTIRLYWVARADLAKAGYEPETIPLRYDINNEEQHPLITAACLRYQAEMLEWSSGRKRELNRFDGTLLSLSRKYQTDPASPFQRCKWNTREKDTYTLAIIEKAFGKRALAALKIGDFYRWYDEARKPKTPGGPERVRKAHGIIAMLRRLVAYGVMAELTGCARLKAILDEARFQQPSRRRVRLEIHHLQSFIPKAIEMGRLSLALGTAIQFETTMRQRDVIGEWSPLDPGEAETGIVMNRRRWVNGLTWADISDRLEIRKETTKTGAIVAHDLNYCPLVLQLLDKVPPERRVGPLIIDEKAGRPYAEDAYGREWRIVARAAGVPDHVWNMDARAGGVSEADEAGADTDSIRAQTGHTQSSTTERYKRGGNIEKSRKVSELRIAYRNAKNGA</sequence>
<feature type="region of interest" description="Disordered" evidence="2">
    <location>
        <begin position="355"/>
        <end position="388"/>
    </location>
</feature>
<evidence type="ECO:0000256" key="1">
    <source>
        <dbReference type="ARBA" id="ARBA00023172"/>
    </source>
</evidence>
<name>A0ABY5RPQ5_9HYPH</name>
<dbReference type="InterPro" id="IPR011010">
    <property type="entry name" value="DNA_brk_join_enz"/>
</dbReference>
<keyword evidence="4" id="KW-1185">Reference proteome</keyword>
<organism evidence="3 4">
    <name type="scientific">Microvirga terrae</name>
    <dbReference type="NCBI Taxonomy" id="2740529"/>
    <lineage>
        <taxon>Bacteria</taxon>
        <taxon>Pseudomonadati</taxon>
        <taxon>Pseudomonadota</taxon>
        <taxon>Alphaproteobacteria</taxon>
        <taxon>Hyphomicrobiales</taxon>
        <taxon>Methylobacteriaceae</taxon>
        <taxon>Microvirga</taxon>
    </lineage>
</organism>
<evidence type="ECO:0000313" key="3">
    <source>
        <dbReference type="EMBL" id="UVF19003.1"/>
    </source>
</evidence>
<dbReference type="Proteomes" id="UP001017257">
    <property type="component" value="Chromosome"/>
</dbReference>
<evidence type="ECO:0000313" key="4">
    <source>
        <dbReference type="Proteomes" id="UP001017257"/>
    </source>
</evidence>
<reference evidence="3" key="1">
    <citation type="submission" date="2022-08" db="EMBL/GenBank/DDBJ databases">
        <title>Microvirga terrae sp. nov., isolated from soil.</title>
        <authorList>
            <person name="Kim K.H."/>
            <person name="Seo Y.L."/>
            <person name="Kim J.M."/>
            <person name="Lee J.K."/>
            <person name="Han D.M."/>
            <person name="Jeon C.O."/>
        </authorList>
    </citation>
    <scope>NUCLEOTIDE SEQUENCE</scope>
    <source>
        <strain evidence="3">R24</strain>
    </source>
</reference>
<proteinExistence type="predicted"/>
<gene>
    <name evidence="3" type="ORF">HPT29_021460</name>
</gene>
<accession>A0ABY5RPQ5</accession>
<dbReference type="SUPFAM" id="SSF56349">
    <property type="entry name" value="DNA breaking-rejoining enzymes"/>
    <property type="match status" value="1"/>
</dbReference>
<evidence type="ECO:0000256" key="2">
    <source>
        <dbReference type="SAM" id="MobiDB-lite"/>
    </source>
</evidence>
<protein>
    <submittedName>
        <fullName evidence="3">Integrase</fullName>
    </submittedName>
</protein>
<dbReference type="InterPro" id="IPR013762">
    <property type="entry name" value="Integrase-like_cat_sf"/>
</dbReference>
<keyword evidence="1" id="KW-0233">DNA recombination</keyword>
<dbReference type="Gene3D" id="1.10.443.10">
    <property type="entry name" value="Intergrase catalytic core"/>
    <property type="match status" value="1"/>
</dbReference>
<feature type="compositionally biased region" description="Polar residues" evidence="2">
    <location>
        <begin position="367"/>
        <end position="379"/>
    </location>
</feature>
<dbReference type="RefSeq" id="WP_173947544.1">
    <property type="nucleotide sequence ID" value="NZ_CP102845.1"/>
</dbReference>